<evidence type="ECO:0000256" key="1">
    <source>
        <dbReference type="ARBA" id="ARBA00022450"/>
    </source>
</evidence>
<keyword evidence="4" id="KW-0521">NADP</keyword>
<feature type="region of interest" description="N-terminal hotdog fold" evidence="8">
    <location>
        <begin position="974"/>
        <end position="1110"/>
    </location>
</feature>
<dbReference type="SUPFAM" id="SSF53901">
    <property type="entry name" value="Thiolase-like"/>
    <property type="match status" value="1"/>
</dbReference>
<dbReference type="SUPFAM" id="SSF50129">
    <property type="entry name" value="GroES-like"/>
    <property type="match status" value="1"/>
</dbReference>
<dbReference type="Gene3D" id="3.10.129.110">
    <property type="entry name" value="Polyketide synthase dehydratase"/>
    <property type="match status" value="1"/>
</dbReference>
<dbReference type="SUPFAM" id="SSF47336">
    <property type="entry name" value="ACP-like"/>
    <property type="match status" value="1"/>
</dbReference>
<dbReference type="SMART" id="SM00823">
    <property type="entry name" value="PKS_PP"/>
    <property type="match status" value="1"/>
</dbReference>
<dbReference type="InterPro" id="IPR016035">
    <property type="entry name" value="Acyl_Trfase/lysoPLipase"/>
</dbReference>
<dbReference type="GO" id="GO:0006633">
    <property type="term" value="P:fatty acid biosynthetic process"/>
    <property type="evidence" value="ECO:0007669"/>
    <property type="project" value="InterPro"/>
</dbReference>
<protein>
    <submittedName>
        <fullName evidence="12">Uncharacterized protein</fullName>
    </submittedName>
</protein>
<evidence type="ECO:0000259" key="9">
    <source>
        <dbReference type="PROSITE" id="PS50075"/>
    </source>
</evidence>
<dbReference type="EMBL" id="KV407466">
    <property type="protein sequence ID" value="KZF19523.1"/>
    <property type="molecule type" value="Genomic_DNA"/>
</dbReference>
<feature type="active site" description="Proton donor; for dehydratase activity" evidence="8">
    <location>
        <position position="1206"/>
    </location>
</feature>
<dbReference type="InterPro" id="IPR036736">
    <property type="entry name" value="ACP-like_sf"/>
</dbReference>
<dbReference type="SUPFAM" id="SSF53335">
    <property type="entry name" value="S-adenosyl-L-methionine-dependent methyltransferases"/>
    <property type="match status" value="1"/>
</dbReference>
<dbReference type="InterPro" id="IPR049551">
    <property type="entry name" value="PKS_DH_C"/>
</dbReference>
<dbReference type="InterPro" id="IPR056501">
    <property type="entry name" value="NAD-bd_HRPKS_sdrA"/>
</dbReference>
<keyword evidence="3" id="KW-0808">Transferase</keyword>
<dbReference type="InterPro" id="IPR020843">
    <property type="entry name" value="ER"/>
</dbReference>
<dbReference type="GO" id="GO:0004315">
    <property type="term" value="F:3-oxoacyl-[acyl-carrier-protein] synthase activity"/>
    <property type="evidence" value="ECO:0007669"/>
    <property type="project" value="InterPro"/>
</dbReference>
<dbReference type="PROSITE" id="PS00606">
    <property type="entry name" value="KS3_1"/>
    <property type="match status" value="1"/>
</dbReference>
<dbReference type="PROSITE" id="PS50075">
    <property type="entry name" value="CARRIER"/>
    <property type="match status" value="1"/>
</dbReference>
<dbReference type="Proteomes" id="UP000076632">
    <property type="component" value="Unassembled WGS sequence"/>
</dbReference>
<evidence type="ECO:0000256" key="8">
    <source>
        <dbReference type="PROSITE-ProRule" id="PRU01363"/>
    </source>
</evidence>
<dbReference type="SUPFAM" id="SSF55048">
    <property type="entry name" value="Probable ACP-binding domain of malonyl-CoA ACP transacylase"/>
    <property type="match status" value="1"/>
</dbReference>
<dbReference type="InterPro" id="IPR013154">
    <property type="entry name" value="ADH-like_N"/>
</dbReference>
<feature type="domain" description="PKS/mFAS DH" evidence="11">
    <location>
        <begin position="974"/>
        <end position="1297"/>
    </location>
</feature>
<evidence type="ECO:0000259" key="11">
    <source>
        <dbReference type="PROSITE" id="PS52019"/>
    </source>
</evidence>
<dbReference type="Pfam" id="PF08242">
    <property type="entry name" value="Methyltransf_12"/>
    <property type="match status" value="1"/>
</dbReference>
<dbReference type="InterPro" id="IPR009081">
    <property type="entry name" value="PP-bd_ACP"/>
</dbReference>
<dbReference type="InterPro" id="IPR011032">
    <property type="entry name" value="GroES-like_sf"/>
</dbReference>
<dbReference type="InParanoid" id="A0A164ZU70"/>
<proteinExistence type="predicted"/>
<dbReference type="InterPro" id="IPR014043">
    <property type="entry name" value="Acyl_transferase_dom"/>
</dbReference>
<dbReference type="Pfam" id="PF08659">
    <property type="entry name" value="KR"/>
    <property type="match status" value="1"/>
</dbReference>
<dbReference type="InterPro" id="IPR029063">
    <property type="entry name" value="SAM-dependent_MTases_sf"/>
</dbReference>
<dbReference type="GeneID" id="28895189"/>
<dbReference type="InterPro" id="IPR013217">
    <property type="entry name" value="Methyltransf_12"/>
</dbReference>
<feature type="domain" description="Ketosynthase family 3 (KS3)" evidence="10">
    <location>
        <begin position="19"/>
        <end position="443"/>
    </location>
</feature>
<dbReference type="InterPro" id="IPR018201">
    <property type="entry name" value="Ketoacyl_synth_AS"/>
</dbReference>
<feature type="active site" description="Proton acceptor; for dehydratase activity" evidence="8">
    <location>
        <position position="1006"/>
    </location>
</feature>
<evidence type="ECO:0000256" key="4">
    <source>
        <dbReference type="ARBA" id="ARBA00022857"/>
    </source>
</evidence>
<evidence type="ECO:0000256" key="7">
    <source>
        <dbReference type="ARBA" id="ARBA00023315"/>
    </source>
</evidence>
<dbReference type="InterPro" id="IPR057326">
    <property type="entry name" value="KR_dom"/>
</dbReference>
<organism evidence="12 13">
    <name type="scientific">Xylona heveae (strain CBS 132557 / TC161)</name>
    <dbReference type="NCBI Taxonomy" id="1328760"/>
    <lineage>
        <taxon>Eukaryota</taxon>
        <taxon>Fungi</taxon>
        <taxon>Dikarya</taxon>
        <taxon>Ascomycota</taxon>
        <taxon>Pezizomycotina</taxon>
        <taxon>Xylonomycetes</taxon>
        <taxon>Xylonales</taxon>
        <taxon>Xylonaceae</taxon>
        <taxon>Xylona</taxon>
    </lineage>
</organism>
<dbReference type="SUPFAM" id="SSF51735">
    <property type="entry name" value="NAD(P)-binding Rossmann-fold domains"/>
    <property type="match status" value="2"/>
</dbReference>
<dbReference type="Pfam" id="PF08240">
    <property type="entry name" value="ADH_N"/>
    <property type="match status" value="1"/>
</dbReference>
<sequence>MPPFLNGNGLTNGHGGNDEDPIAIVGMACRFPQDADNAEKFWDFLINGRSAMTTFPKEKFEFEGHYHPDPGHASTMNAKGGHFLKEKSATFDAPFFSITKNEAISMDPQQRLVMENVYHAIENAGIPMEKMLSSKTSVFLGAFTNDYLGIVNSDPDALLKYKPIGTANSILANRVSWFFDLKGSSLMLDTACSSSLVALHLACQNLKNKESEMAIVSGVNVIESPETMYGMSKIGFLSPDGICYSFDHRANGYSRGEGVGTILIKRLSAAIRDGDTVRAVIRATGSNHDGRTPGITLPSKTAQEALIRDTYASVGLNTKSTNYIEAHGTGTAAGDPIEAGAIAAAFSDRPSQDPLLIGALKSNVGHLEAASGVAGLIKTVMILERGLVPPNINFEKVNPKIPMKRWNIDFPLKPTPWTASGVRRASVNSFGFGGANAHVVLDDAYSYLQEQGLRGIHLTKSISSITANGNNGAPHLEKSTSKIFAWSAFDEAGIKRQVDSYHSFLSTVKSDDEPGFLDDLAYTLSDRRTLFPWRSFAVAESLVELVEKLAQDHGVSKPIRSKAPPKLGFIFTGQGAQWYAMGRELLVYPAFSKSFEDAAAYIKSIGSDWNIVDELLRDRESSNIGHPVLSQTLCTVLQVALVDLLASWSISPTRVVGHSSGEIAAAYAAGAFGREAAWKIAYYRGLVSASLMDQKGAMIAVGLSTADAQSYLNKVHDKLSGELTIACFNSPKSLTISGDEAKVDALKSLLDENRVFARKLNVKNAYHSSHMRAVADEYLNLMGDLGAPRASQGTKSQSQDTSMFSSVTGELVTIDALNKPQYWVDNMVSPVKFTQALTSLCSTAPTKTRARMGISSGSPVQHLIEVGPHPALQSATKDTLSVDPSLGSLDYSYLLSRSNTALTSILQTVGTLFCQGYPVDLHAVNHKSLTAEEVDSIPSRLLVNLPPYSFNHSQDYWPESRLSKRFRQRKYPRHDILGAPVSDWNPEEPRWRQIIRISENPWLKDHRVTGSIVFPGVGYLVMAIEASKQIADPEQRIAGYRLRDVSIKAALVIPDVDEGVDTVLSMHRVTETARASSAAWWEFRISSYGASNDSWLEHCRGVVGIEYESTPGPLNSGLEVASHAQEFEEMLDRVYSICESRLDSSHLYSDLETIGISFGPTFRNLESVKHGKGNGDSTGTVTVPNLKAAMPKGHIHPHVIHPAVMDSMLHLFLAAVLDSNGGKKILEPLVPVFIKDVWVDGNISSEPGHIYRCHGWAGKISATQYNSEITVWEGDTKAPRMTVRGMQVVPLQSTTTNSATERQLCYNIDWRPDVDLMSKERGEAYFGKTLSELALQDSLILQLSQDLQLANIVYILDATKELEGIDETTLGPHHKKYLAWLRLQSDNYAKGLIFHQRPEWDLVVNDEELKEKFLKKVEKSGADGQLAYRMGPQIAPILRHEADALQLMFGDDLLDIYYRELIGTKSIHKLLAAYADNIGHKRVDLAVLEIGAGTGGSTLPILETLCPRSADSSASGSSKLASYTYTDISAGFFEKAKAKFKPWTNLMHFKTLNIEKDPAKQGFEAGSFDIILAANVLHATQDLRHTLRNARYLLKPGGKLLLHEGTQRHVLSLPMSFGLLPGWWLSAEENRKWGPLMSEVEWSDFLADTGFSGMDLALKDNVDDRIHSQSLMVSTAVDPDRARVAPLEVIIIASEKQRAGQVVPLLASSLAGLGLREIQIATPQEVASMELKQSVCIALMELDKPFLTNISKTDYDSLRHLLTQCAGLLWVTADHTLNPELSMISGLVRTVRWERDLDDSNLVTLAIQDSSLTEIDLSSAIMDIYKVQFWDKADQRHGEYSYRDGLVYINRLTNAQDVNGFLASKSSAPAPQPQPFGADSDRALKLRTDAPGILNRLHFADDPDWHLPLPDDEIEVEVKASGLTFRDVVVAMGEVPSSTFGEEGAGIVTRVGANISDIQPGDRVVFVSSGKGSLQTFARVKSYLTAKIPLEMSFEVASGIPCNYMTAYYCLVDAARLRKGESILIHAAAGGTGQAAIMFAQNVGAEIFATVSTQEKKDLLTQTYGIPEDHIFSSRDLTFAQGVMRLTKGRGVNVILNSLAGEALRKSWDCIAPFGRFIEIGKKDIYANGKLDMWPFSKSVTFAACDLATVVQLDPETSLRLLKDCVRFFAEGTLKTSTPYTVLDYSQIEDAFRQMQSGKSIGKIVLVPHKDDIVPVVPKSLSAYRFGEDASYILAGGLGGLGRSIAQWMVSRGARNLVFLNRTEPPDNVKEFLQDINSKGCKTLVCVCDVSNKDSLLGVIEKCNAEMPPIKGCIQGAMQLKDSAFENMTYDDFNAALAPKVQGSWNLHTLLPKDMDFMIFLSSISGIAGNRGQGNYAAGNTYQDALAHYRVSQGLPGTALDLGNILSVGFLAEHKKVVSSNPIFALIRDGIREDEFLSIIEYHVDQRNADESDLRCQVAFGLNTSAALKRKGVPEPTFMSNPLFAQLHSVAETGGDDSGDYSYQAIQELLRSANTVDEATNAVQESIVRRLSNTMSIPTDDVDPSKPIHHYGVDSLVAMEFRNWFAKDMAADVAVLDIMGFGSISTLSRKIVSVSKVVKLAALGEVK</sequence>
<dbReference type="Gene3D" id="1.10.1200.10">
    <property type="entry name" value="ACP-like"/>
    <property type="match status" value="1"/>
</dbReference>
<dbReference type="InterPro" id="IPR014031">
    <property type="entry name" value="Ketoacyl_synth_C"/>
</dbReference>
<dbReference type="Pfam" id="PF16197">
    <property type="entry name" value="KAsynt_C_assoc"/>
    <property type="match status" value="1"/>
</dbReference>
<feature type="domain" description="Carrier" evidence="9">
    <location>
        <begin position="2518"/>
        <end position="2595"/>
    </location>
</feature>
<dbReference type="GO" id="GO:0016491">
    <property type="term" value="F:oxidoreductase activity"/>
    <property type="evidence" value="ECO:0007669"/>
    <property type="project" value="UniProtKB-KW"/>
</dbReference>
<dbReference type="PROSITE" id="PS52019">
    <property type="entry name" value="PKS_MFAS_DH"/>
    <property type="match status" value="1"/>
</dbReference>
<dbReference type="STRING" id="1328760.A0A164ZU70"/>
<dbReference type="Gene3D" id="3.40.366.10">
    <property type="entry name" value="Malonyl-Coenzyme A Acyl Carrier Protein, domain 2"/>
    <property type="match status" value="1"/>
</dbReference>
<keyword evidence="13" id="KW-1185">Reference proteome</keyword>
<dbReference type="SMART" id="SM00825">
    <property type="entry name" value="PKS_KS"/>
    <property type="match status" value="1"/>
</dbReference>
<gene>
    <name evidence="12" type="ORF">L228DRAFT_214821</name>
</gene>
<accession>A0A164ZU70</accession>
<dbReference type="InterPro" id="IPR049900">
    <property type="entry name" value="PKS_mFAS_DH"/>
</dbReference>
<dbReference type="SMART" id="SM00829">
    <property type="entry name" value="PKS_ER"/>
    <property type="match status" value="1"/>
</dbReference>
<dbReference type="RefSeq" id="XP_018185078.1">
    <property type="nucleotide sequence ID" value="XM_018330052.1"/>
</dbReference>
<keyword evidence="2" id="KW-0597">Phosphoprotein</keyword>
<dbReference type="Pfam" id="PF13602">
    <property type="entry name" value="ADH_zinc_N_2"/>
    <property type="match status" value="1"/>
</dbReference>
<keyword evidence="5" id="KW-0560">Oxidoreductase</keyword>
<dbReference type="FunFam" id="3.40.50.720:FF:000209">
    <property type="entry name" value="Polyketide synthase Pks12"/>
    <property type="match status" value="1"/>
</dbReference>
<evidence type="ECO:0000259" key="10">
    <source>
        <dbReference type="PROSITE" id="PS52004"/>
    </source>
</evidence>
<dbReference type="Pfam" id="PF00109">
    <property type="entry name" value="ketoacyl-synt"/>
    <property type="match status" value="1"/>
</dbReference>
<feature type="region of interest" description="C-terminal hotdog fold" evidence="8">
    <location>
        <begin position="1139"/>
        <end position="1297"/>
    </location>
</feature>
<name>A0A164ZU70_XYLHT</name>
<reference evidence="12 13" key="1">
    <citation type="journal article" date="2016" name="Fungal Biol.">
        <title>The genome of Xylona heveae provides a window into fungal endophytism.</title>
        <authorList>
            <person name="Gazis R."/>
            <person name="Kuo A."/>
            <person name="Riley R."/>
            <person name="LaButti K."/>
            <person name="Lipzen A."/>
            <person name="Lin J."/>
            <person name="Amirebrahimi M."/>
            <person name="Hesse C.N."/>
            <person name="Spatafora J.W."/>
            <person name="Henrissat B."/>
            <person name="Hainaut M."/>
            <person name="Grigoriev I.V."/>
            <person name="Hibbett D.S."/>
        </authorList>
    </citation>
    <scope>NUCLEOTIDE SEQUENCE [LARGE SCALE GENOMIC DNA]</scope>
    <source>
        <strain evidence="12 13">TC161</strain>
    </source>
</reference>
<dbReference type="InterPro" id="IPR020807">
    <property type="entry name" value="PKS_DH"/>
</dbReference>
<dbReference type="CDD" id="cd05195">
    <property type="entry name" value="enoyl_red"/>
    <property type="match status" value="1"/>
</dbReference>
<dbReference type="PANTHER" id="PTHR43775">
    <property type="entry name" value="FATTY ACID SYNTHASE"/>
    <property type="match status" value="1"/>
</dbReference>
<dbReference type="InterPro" id="IPR020841">
    <property type="entry name" value="PKS_Beta-ketoAc_synthase_dom"/>
</dbReference>
<evidence type="ECO:0000313" key="12">
    <source>
        <dbReference type="EMBL" id="KZF19523.1"/>
    </source>
</evidence>
<keyword evidence="7" id="KW-0012">Acyltransferase</keyword>
<dbReference type="InterPro" id="IPR014030">
    <property type="entry name" value="Ketoacyl_synth_N"/>
</dbReference>
<evidence type="ECO:0000256" key="6">
    <source>
        <dbReference type="ARBA" id="ARBA00023268"/>
    </source>
</evidence>
<dbReference type="OrthoDB" id="329835at2759"/>
<dbReference type="PANTHER" id="PTHR43775:SF29">
    <property type="entry name" value="ASPERFURANONE POLYKETIDE SYNTHASE AFOG-RELATED"/>
    <property type="match status" value="1"/>
</dbReference>
<dbReference type="GO" id="GO:1901336">
    <property type="term" value="P:lactone biosynthetic process"/>
    <property type="evidence" value="ECO:0007669"/>
    <property type="project" value="UniProtKB-ARBA"/>
</dbReference>
<dbReference type="Pfam" id="PF00698">
    <property type="entry name" value="Acyl_transf_1"/>
    <property type="match status" value="1"/>
</dbReference>
<dbReference type="InterPro" id="IPR001227">
    <property type="entry name" value="Ac_transferase_dom_sf"/>
</dbReference>
<dbReference type="InterPro" id="IPR042104">
    <property type="entry name" value="PKS_dehydratase_sf"/>
</dbReference>
<keyword evidence="6" id="KW-0511">Multifunctional enzyme</keyword>
<dbReference type="GO" id="GO:0004312">
    <property type="term" value="F:fatty acid synthase activity"/>
    <property type="evidence" value="ECO:0007669"/>
    <property type="project" value="TreeGrafter"/>
</dbReference>
<dbReference type="Gene3D" id="3.30.70.3290">
    <property type="match status" value="1"/>
</dbReference>
<evidence type="ECO:0000256" key="3">
    <source>
        <dbReference type="ARBA" id="ARBA00022679"/>
    </source>
</evidence>
<evidence type="ECO:0000313" key="13">
    <source>
        <dbReference type="Proteomes" id="UP000076632"/>
    </source>
</evidence>
<dbReference type="SMART" id="SM00827">
    <property type="entry name" value="PKS_AT"/>
    <property type="match status" value="1"/>
</dbReference>
<dbReference type="FunFam" id="3.40.47.10:FF:000019">
    <property type="entry name" value="Polyketide synthase type I"/>
    <property type="match status" value="1"/>
</dbReference>
<dbReference type="CDD" id="cd00833">
    <property type="entry name" value="PKS"/>
    <property type="match status" value="1"/>
</dbReference>
<dbReference type="GO" id="GO:0044550">
    <property type="term" value="P:secondary metabolite biosynthetic process"/>
    <property type="evidence" value="ECO:0007669"/>
    <property type="project" value="TreeGrafter"/>
</dbReference>
<dbReference type="InterPro" id="IPR016036">
    <property type="entry name" value="Malonyl_transacylase_ACP-bd"/>
</dbReference>
<dbReference type="InterPro" id="IPR036291">
    <property type="entry name" value="NAD(P)-bd_dom_sf"/>
</dbReference>
<dbReference type="PROSITE" id="PS52004">
    <property type="entry name" value="KS3_2"/>
    <property type="match status" value="1"/>
</dbReference>
<dbReference type="Gene3D" id="3.40.50.150">
    <property type="entry name" value="Vaccinia Virus protein VP39"/>
    <property type="match status" value="1"/>
</dbReference>
<dbReference type="InterPro" id="IPR013968">
    <property type="entry name" value="PKS_KR"/>
</dbReference>
<dbReference type="SMART" id="SM00826">
    <property type="entry name" value="PKS_DH"/>
    <property type="match status" value="1"/>
</dbReference>
<evidence type="ECO:0000256" key="5">
    <source>
        <dbReference type="ARBA" id="ARBA00023002"/>
    </source>
</evidence>
<dbReference type="OMA" id="EYEASGH"/>
<dbReference type="GO" id="GO:0031177">
    <property type="term" value="F:phosphopantetheine binding"/>
    <property type="evidence" value="ECO:0007669"/>
    <property type="project" value="InterPro"/>
</dbReference>
<dbReference type="Pfam" id="PF14765">
    <property type="entry name" value="PS-DH"/>
    <property type="match status" value="1"/>
</dbReference>
<dbReference type="Pfam" id="PF02801">
    <property type="entry name" value="Ketoacyl-synt_C"/>
    <property type="match status" value="1"/>
</dbReference>
<dbReference type="SUPFAM" id="SSF52151">
    <property type="entry name" value="FabD/lysophospholipase-like"/>
    <property type="match status" value="1"/>
</dbReference>
<dbReference type="CDD" id="cd02440">
    <property type="entry name" value="AdoMet_MTases"/>
    <property type="match status" value="1"/>
</dbReference>
<dbReference type="Pfam" id="PF21089">
    <property type="entry name" value="PKS_DH_N"/>
    <property type="match status" value="1"/>
</dbReference>
<dbReference type="InterPro" id="IPR032821">
    <property type="entry name" value="PKS_assoc"/>
</dbReference>
<dbReference type="Gene3D" id="3.90.180.10">
    <property type="entry name" value="Medium-chain alcohol dehydrogenases, catalytic domain"/>
    <property type="match status" value="1"/>
</dbReference>
<dbReference type="InterPro" id="IPR049552">
    <property type="entry name" value="PKS_DH_N"/>
</dbReference>
<keyword evidence="1" id="KW-0596">Phosphopantetheine</keyword>
<dbReference type="InterPro" id="IPR020806">
    <property type="entry name" value="PKS_PP-bd"/>
</dbReference>
<dbReference type="Pfam" id="PF23297">
    <property type="entry name" value="ACP_SdgA_C"/>
    <property type="match status" value="1"/>
</dbReference>
<dbReference type="InterPro" id="IPR050091">
    <property type="entry name" value="PKS_NRPS_Biosynth_Enz"/>
</dbReference>
<dbReference type="Pfam" id="PF23114">
    <property type="entry name" value="NAD-bd_HRPKS_sdrA"/>
    <property type="match status" value="1"/>
</dbReference>
<dbReference type="SMART" id="SM00822">
    <property type="entry name" value="PKS_KR"/>
    <property type="match status" value="1"/>
</dbReference>
<dbReference type="InterPro" id="IPR016039">
    <property type="entry name" value="Thiolase-like"/>
</dbReference>
<dbReference type="Gene3D" id="3.40.50.720">
    <property type="entry name" value="NAD(P)-binding Rossmann-like Domain"/>
    <property type="match status" value="2"/>
</dbReference>
<evidence type="ECO:0000256" key="2">
    <source>
        <dbReference type="ARBA" id="ARBA00022553"/>
    </source>
</evidence>
<dbReference type="Gene3D" id="3.40.47.10">
    <property type="match status" value="1"/>
</dbReference>